<evidence type="ECO:0000256" key="1">
    <source>
        <dbReference type="PROSITE-ProRule" id="PRU00023"/>
    </source>
</evidence>
<dbReference type="Gene3D" id="3.30.710.10">
    <property type="entry name" value="Potassium Channel Kv1.1, Chain A"/>
    <property type="match status" value="1"/>
</dbReference>
<dbReference type="InterPro" id="IPR002110">
    <property type="entry name" value="Ankyrin_rpt"/>
</dbReference>
<evidence type="ECO:0000313" key="3">
    <source>
        <dbReference type="EMBL" id="CAI8053661.1"/>
    </source>
</evidence>
<protein>
    <submittedName>
        <fullName evidence="3">ARMADILLO BTB ARABIDOPSIS PROTEIN 1</fullName>
    </submittedName>
</protein>
<evidence type="ECO:0000313" key="4">
    <source>
        <dbReference type="Proteomes" id="UP001174909"/>
    </source>
</evidence>
<name>A0AA35TV73_GEOBA</name>
<dbReference type="SUPFAM" id="SSF48403">
    <property type="entry name" value="Ankyrin repeat"/>
    <property type="match status" value="1"/>
</dbReference>
<dbReference type="CDD" id="cd18186">
    <property type="entry name" value="BTB_POZ_ZBTB_KLHL-like"/>
    <property type="match status" value="1"/>
</dbReference>
<feature type="repeat" description="ANK" evidence="1">
    <location>
        <begin position="338"/>
        <end position="370"/>
    </location>
</feature>
<feature type="domain" description="BTB" evidence="2">
    <location>
        <begin position="411"/>
        <end position="480"/>
    </location>
</feature>
<dbReference type="PROSITE" id="PS50088">
    <property type="entry name" value="ANK_REPEAT"/>
    <property type="match status" value="1"/>
</dbReference>
<dbReference type="InterPro" id="IPR036770">
    <property type="entry name" value="Ankyrin_rpt-contain_sf"/>
</dbReference>
<keyword evidence="1" id="KW-0040">ANK repeat</keyword>
<dbReference type="Gene3D" id="1.25.40.20">
    <property type="entry name" value="Ankyrin repeat-containing domain"/>
    <property type="match status" value="1"/>
</dbReference>
<dbReference type="PROSITE" id="PS50297">
    <property type="entry name" value="ANK_REP_REGION"/>
    <property type="match status" value="1"/>
</dbReference>
<dbReference type="AlphaFoldDB" id="A0AA35TV73"/>
<dbReference type="InterPro" id="IPR011333">
    <property type="entry name" value="SKP1/BTB/POZ_sf"/>
</dbReference>
<dbReference type="PROSITE" id="PS50097">
    <property type="entry name" value="BTB"/>
    <property type="match status" value="1"/>
</dbReference>
<comment type="caution">
    <text evidence="3">The sequence shown here is derived from an EMBL/GenBank/DDBJ whole genome shotgun (WGS) entry which is preliminary data.</text>
</comment>
<gene>
    <name evidence="3" type="ORF">GBAR_LOCUS29332</name>
</gene>
<dbReference type="SMART" id="SM00225">
    <property type="entry name" value="BTB"/>
    <property type="match status" value="1"/>
</dbReference>
<proteinExistence type="predicted"/>
<reference evidence="3" key="1">
    <citation type="submission" date="2023-03" db="EMBL/GenBank/DDBJ databases">
        <authorList>
            <person name="Steffen K."/>
            <person name="Cardenas P."/>
        </authorList>
    </citation>
    <scope>NUCLEOTIDE SEQUENCE</scope>
</reference>
<keyword evidence="4" id="KW-1185">Reference proteome</keyword>
<dbReference type="PANTHER" id="PTHR24413">
    <property type="entry name" value="SPECKLE-TYPE POZ PROTEIN"/>
    <property type="match status" value="1"/>
</dbReference>
<dbReference type="Proteomes" id="UP001174909">
    <property type="component" value="Unassembled WGS sequence"/>
</dbReference>
<dbReference type="InterPro" id="IPR000210">
    <property type="entry name" value="BTB/POZ_dom"/>
</dbReference>
<dbReference type="SUPFAM" id="SSF54695">
    <property type="entry name" value="POZ domain"/>
    <property type="match status" value="1"/>
</dbReference>
<accession>A0AA35TV73</accession>
<dbReference type="Pfam" id="PF13857">
    <property type="entry name" value="Ank_5"/>
    <property type="match status" value="1"/>
</dbReference>
<organism evidence="3 4">
    <name type="scientific">Geodia barretti</name>
    <name type="common">Barrett's horny sponge</name>
    <dbReference type="NCBI Taxonomy" id="519541"/>
    <lineage>
        <taxon>Eukaryota</taxon>
        <taxon>Metazoa</taxon>
        <taxon>Porifera</taxon>
        <taxon>Demospongiae</taxon>
        <taxon>Heteroscleromorpha</taxon>
        <taxon>Tetractinellida</taxon>
        <taxon>Astrophorina</taxon>
        <taxon>Geodiidae</taxon>
        <taxon>Geodia</taxon>
    </lineage>
</organism>
<evidence type="ECO:0000259" key="2">
    <source>
        <dbReference type="PROSITE" id="PS50097"/>
    </source>
</evidence>
<dbReference type="Pfam" id="PF00651">
    <property type="entry name" value="BTB"/>
    <property type="match status" value="1"/>
</dbReference>
<dbReference type="EMBL" id="CASHTH010004114">
    <property type="protein sequence ID" value="CAI8053661.1"/>
    <property type="molecule type" value="Genomic_DNA"/>
</dbReference>
<sequence>MLSYSTYSHLHSSILQLTEEILQQKAQWPAQLVTDLREVLGYMESMESKIRAARSLCDQTMQGSSGGVCQWRVNSQAVERCVADVVKIARELNSDESRYFQASRSFPVDRADLQSLVSRAGDAVSPLLDRLYEKALQSHEAVFDPTVSKYDLGFRLQSALRMLRMCCNMSDTLAMYVSVPRHAHYSEAQLKCRELETEFHKTMKVQEQQGEWDTDEMLQLQSTETSSEVKAETAMVTSLLEGVASGGAELEAALAELTEKMYFKIEVQLVKAAVTSGDEKVIDDVMSLRERFCGGDDIIKHRRDFDWLLEAVTKGKMEMVGYLVEKHGLPINCHSSNAGNTILHRAVQRQDFPMMSHLIKLGADPLLGNTAGRTPVQLLALKCFPPKHIRAVEEKEPLFDLSSYINSPNLSDVVLVTSDDKRFHAHRLVLCAQSPVLKSMLDSDLWTESKNREIAMPMVSGRVLQVVLEYLYTGRCLFPPDDLNLGIELLVAADQLLLEPMKRKCEKTLSEKIDVEVAVPMYQTAYHYSASQLLACSSHYLLLNYKEIQDPGHEVLLQLLQNHSPDQR</sequence>